<evidence type="ECO:0000313" key="1">
    <source>
        <dbReference type="EMBL" id="ABG33504.1"/>
    </source>
</evidence>
<dbReference type="AlphaFoldDB" id="Q160T9"/>
<organism evidence="1 2">
    <name type="scientific">Roseobacter denitrificans (strain ATCC 33942 / OCh 114)</name>
    <name type="common">Erythrobacter sp. (strain OCh 114)</name>
    <name type="synonym">Roseobacter denitrificans</name>
    <dbReference type="NCBI Taxonomy" id="375451"/>
    <lineage>
        <taxon>Bacteria</taxon>
        <taxon>Pseudomonadati</taxon>
        <taxon>Pseudomonadota</taxon>
        <taxon>Alphaproteobacteria</taxon>
        <taxon>Rhodobacterales</taxon>
        <taxon>Roseobacteraceae</taxon>
        <taxon>Roseobacter</taxon>
    </lineage>
</organism>
<dbReference type="EMBL" id="CP000362">
    <property type="protein sequence ID" value="ABG33504.1"/>
    <property type="molecule type" value="Genomic_DNA"/>
</dbReference>
<dbReference type="HOGENOM" id="CLU_3405184_0_0_5"/>
<gene>
    <name evidence="1" type="ordered locus">RD1_4060</name>
</gene>
<name>Q160T9_ROSDO</name>
<accession>Q160T9</accession>
<dbReference type="Proteomes" id="UP000007029">
    <property type="component" value="Chromosome"/>
</dbReference>
<dbReference type="KEGG" id="rde:RD1_4060"/>
<sequence length="30" mass="3205">MVVVQRVMAASFQGANTSSRKSPKLKAVGR</sequence>
<proteinExistence type="predicted"/>
<reference evidence="1 2" key="1">
    <citation type="journal article" date="2007" name="J. Bacteriol.">
        <title>The complete genome sequence of Roseobacter denitrificans reveals a mixotrophic rather than photosynthetic metabolism.</title>
        <authorList>
            <person name="Swingley W.D."/>
            <person name="Sadekar S."/>
            <person name="Mastrian S.D."/>
            <person name="Matthies H.J."/>
            <person name="Hao J."/>
            <person name="Ramos H."/>
            <person name="Acharya C.R."/>
            <person name="Conrad A.L."/>
            <person name="Taylor H.L."/>
            <person name="Dejesa L.C."/>
            <person name="Shah M.K."/>
            <person name="O'huallachain M.E."/>
            <person name="Lince M.T."/>
            <person name="Blankenship R.E."/>
            <person name="Beatty J.T."/>
            <person name="Touchman J.W."/>
        </authorList>
    </citation>
    <scope>NUCLEOTIDE SEQUENCE [LARGE SCALE GENOMIC DNA]</scope>
    <source>
        <strain evidence="2">ATCC 33942 / OCh 114</strain>
    </source>
</reference>
<evidence type="ECO:0000313" key="2">
    <source>
        <dbReference type="Proteomes" id="UP000007029"/>
    </source>
</evidence>
<keyword evidence="2" id="KW-1185">Reference proteome</keyword>
<protein>
    <submittedName>
        <fullName evidence="1">Uncharacterized protein</fullName>
    </submittedName>
</protein>